<dbReference type="PROSITE" id="PS51257">
    <property type="entry name" value="PROKAR_LIPOPROTEIN"/>
    <property type="match status" value="1"/>
</dbReference>
<dbReference type="Gene3D" id="2.160.20.10">
    <property type="entry name" value="Single-stranded right-handed beta-helix, Pectin lyase-like"/>
    <property type="match status" value="1"/>
</dbReference>
<dbReference type="EMBL" id="FMYE01000030">
    <property type="protein sequence ID" value="SDB77915.1"/>
    <property type="molecule type" value="Genomic_DNA"/>
</dbReference>
<protein>
    <recommendedName>
        <fullName evidence="2">Right handed beta helix domain-containing protein</fullName>
    </recommendedName>
</protein>
<dbReference type="AlphaFoldDB" id="A0A1G6G828"/>
<dbReference type="SUPFAM" id="SSF51126">
    <property type="entry name" value="Pectin lyase-like"/>
    <property type="match status" value="1"/>
</dbReference>
<keyword evidence="1" id="KW-0732">Signal</keyword>
<evidence type="ECO:0000313" key="3">
    <source>
        <dbReference type="EMBL" id="SDB77915.1"/>
    </source>
</evidence>
<organism evidence="3 4">
    <name type="scientific">Bacteroides ovatus</name>
    <dbReference type="NCBI Taxonomy" id="28116"/>
    <lineage>
        <taxon>Bacteria</taxon>
        <taxon>Pseudomonadati</taxon>
        <taxon>Bacteroidota</taxon>
        <taxon>Bacteroidia</taxon>
        <taxon>Bacteroidales</taxon>
        <taxon>Bacteroidaceae</taxon>
        <taxon>Bacteroides</taxon>
    </lineage>
</organism>
<evidence type="ECO:0000313" key="4">
    <source>
        <dbReference type="Proteomes" id="UP000183670"/>
    </source>
</evidence>
<dbReference type="RefSeq" id="WP_074558828.1">
    <property type="nucleotide sequence ID" value="NZ_FMYE01000030.1"/>
</dbReference>
<dbReference type="InterPro" id="IPR012334">
    <property type="entry name" value="Pectin_lyas_fold"/>
</dbReference>
<sequence length="483" mass="51149">MKNSLFIISKLCMLAFMILLAQGCQEDYEMIDPPMMTDYDDDLDEEVIMQKGLESYFVTQFGEGEMDGSSWEQALDAAGFRKLLSGSIDLSKSTIYMSQGKYIMSEESGLGVIVRKDVKAIKGGYSQFSEGTDVSARDIDAYVTVISGDVNGNKQADAGDCGLLLVKKGHIAIEGVTFQYGYVSEADASATECGSGIYVSGSASDTSIELTDCVIRDCKSGVTTSAKQGGPAVFVLSGQVRLNKVSLLDNTAAGRGGAVRCSSKTAVVFMNGCLLKGNSHNGSWGNGIQMSEGHICINNTTLIENMGTGAALNGGGSILLTNNTIIGNANDSHGAVRCETGVGGDTKFINNLLISENPSAPSFNLNGSNFEAFSKGYNVYQRVTGITMSASDTAYPNQVNGALNEEGVYVWDLNQIGSVKGYATRQAVIEVAKSFNPVASPITNLGEVFVEWIGEDAFGIDQRGVTRNANKMQAGAYDAVLAN</sequence>
<accession>A0A1G6G828</accession>
<name>A0A1G6G828_BACOV</name>
<feature type="signal peptide" evidence="1">
    <location>
        <begin position="1"/>
        <end position="21"/>
    </location>
</feature>
<evidence type="ECO:0000259" key="2">
    <source>
        <dbReference type="Pfam" id="PF13229"/>
    </source>
</evidence>
<dbReference type="Pfam" id="PF13229">
    <property type="entry name" value="Beta_helix"/>
    <property type="match status" value="1"/>
</dbReference>
<feature type="chain" id="PRO_5010277813" description="Right handed beta helix domain-containing protein" evidence="1">
    <location>
        <begin position="22"/>
        <end position="483"/>
    </location>
</feature>
<dbReference type="InterPro" id="IPR011050">
    <property type="entry name" value="Pectin_lyase_fold/virulence"/>
</dbReference>
<feature type="domain" description="Right handed beta helix" evidence="2">
    <location>
        <begin position="151"/>
        <end position="325"/>
    </location>
</feature>
<proteinExistence type="predicted"/>
<dbReference type="InterPro" id="IPR039448">
    <property type="entry name" value="Beta_helix"/>
</dbReference>
<evidence type="ECO:0000256" key="1">
    <source>
        <dbReference type="SAM" id="SignalP"/>
    </source>
</evidence>
<dbReference type="Proteomes" id="UP000183670">
    <property type="component" value="Unassembled WGS sequence"/>
</dbReference>
<reference evidence="3 4" key="1">
    <citation type="submission" date="2016-10" db="EMBL/GenBank/DDBJ databases">
        <authorList>
            <person name="de Groot N.N."/>
        </authorList>
    </citation>
    <scope>NUCLEOTIDE SEQUENCE [LARGE SCALE GENOMIC DNA]</scope>
    <source>
        <strain evidence="3 4">NLAE-zl-C500</strain>
    </source>
</reference>
<gene>
    <name evidence="3" type="ORF">SAMN05192581_103022</name>
</gene>